<organism evidence="1 2">
    <name type="scientific">Clitoria ternatea</name>
    <name type="common">Butterfly pea</name>
    <dbReference type="NCBI Taxonomy" id="43366"/>
    <lineage>
        <taxon>Eukaryota</taxon>
        <taxon>Viridiplantae</taxon>
        <taxon>Streptophyta</taxon>
        <taxon>Embryophyta</taxon>
        <taxon>Tracheophyta</taxon>
        <taxon>Spermatophyta</taxon>
        <taxon>Magnoliopsida</taxon>
        <taxon>eudicotyledons</taxon>
        <taxon>Gunneridae</taxon>
        <taxon>Pentapetalae</taxon>
        <taxon>rosids</taxon>
        <taxon>fabids</taxon>
        <taxon>Fabales</taxon>
        <taxon>Fabaceae</taxon>
        <taxon>Papilionoideae</taxon>
        <taxon>50 kb inversion clade</taxon>
        <taxon>NPAAA clade</taxon>
        <taxon>indigoferoid/millettioid clade</taxon>
        <taxon>Phaseoleae</taxon>
        <taxon>Clitoria</taxon>
    </lineage>
</organism>
<name>A0AAN9FPF7_CLITE</name>
<keyword evidence="2" id="KW-1185">Reference proteome</keyword>
<comment type="caution">
    <text evidence="1">The sequence shown here is derived from an EMBL/GenBank/DDBJ whole genome shotgun (WGS) entry which is preliminary data.</text>
</comment>
<accession>A0AAN9FPF7</accession>
<dbReference type="Proteomes" id="UP001359559">
    <property type="component" value="Unassembled WGS sequence"/>
</dbReference>
<protein>
    <submittedName>
        <fullName evidence="1">Uncharacterized protein</fullName>
    </submittedName>
</protein>
<dbReference type="EMBL" id="JAYKXN010000006">
    <property type="protein sequence ID" value="KAK7280040.1"/>
    <property type="molecule type" value="Genomic_DNA"/>
</dbReference>
<evidence type="ECO:0000313" key="2">
    <source>
        <dbReference type="Proteomes" id="UP001359559"/>
    </source>
</evidence>
<reference evidence="1 2" key="1">
    <citation type="submission" date="2024-01" db="EMBL/GenBank/DDBJ databases">
        <title>The genomes of 5 underutilized Papilionoideae crops provide insights into root nodulation and disease resistance.</title>
        <authorList>
            <person name="Yuan L."/>
        </authorList>
    </citation>
    <scope>NUCLEOTIDE SEQUENCE [LARGE SCALE GENOMIC DNA]</scope>
    <source>
        <strain evidence="1">LY-2023</strain>
        <tissue evidence="1">Leaf</tissue>
    </source>
</reference>
<gene>
    <name evidence="1" type="ORF">RJT34_25102</name>
</gene>
<proteinExistence type="predicted"/>
<sequence length="305" mass="33692">MYWDSDDSSRGKDGVNSRGLTRGRIAQATCKVKSQDMVTGQELKNHEEIIVPLNVELKSKDMLLEEANEANSMNVDNMVQRVGQMVQFEKLKMCSSGAQQRDACLGPIVGLAFAGHSAFENGPSKDIELGLITRDVQGLSGERLLQRCGANALGLYQINDSMIDKHFHDPMLGLDSPRGSNSIHVDGQVQSDGVMGRNVDGVKHGGGAQFGDTSLAEMGVWERDKWVLRFQLKAIKTVLLRLRTMTILTSSTNHKVALIITQHSTWPPRDNHSSLLPGQWWQSKDHSSPLNISGFRTHSTQFNKA</sequence>
<evidence type="ECO:0000313" key="1">
    <source>
        <dbReference type="EMBL" id="KAK7280040.1"/>
    </source>
</evidence>
<dbReference type="AlphaFoldDB" id="A0AAN9FPF7"/>